<accession>W2CQI7</accession>
<name>W2CQI7_9BACT</name>
<organism evidence="2 3">
    <name type="scientific">Tannerella sp. oral taxon BU063 isolate Cell 1/3</name>
    <dbReference type="NCBI Taxonomy" id="1411022"/>
    <lineage>
        <taxon>Bacteria</taxon>
        <taxon>Pseudomonadati</taxon>
        <taxon>Bacteroidota</taxon>
        <taxon>Bacteroidia</taxon>
        <taxon>Bacteroidales</taxon>
        <taxon>Tannerellaceae</taxon>
        <taxon>Tannerella</taxon>
    </lineage>
</organism>
<evidence type="ECO:0000256" key="1">
    <source>
        <dbReference type="SAM" id="MobiDB-lite"/>
    </source>
</evidence>
<protein>
    <submittedName>
        <fullName evidence="2">Uncharacterized protein</fullName>
    </submittedName>
</protein>
<reference evidence="2 3" key="1">
    <citation type="submission" date="2013-11" db="EMBL/GenBank/DDBJ databases">
        <title>Single cell genomics of uncultured Tannerella BU063 (oral taxon 286).</title>
        <authorList>
            <person name="Beall C.J."/>
            <person name="Campbell A.G."/>
            <person name="Griffen A.L."/>
            <person name="Podar M."/>
            <person name="Leys E.J."/>
        </authorList>
    </citation>
    <scope>NUCLEOTIDE SEQUENCE [LARGE SCALE GENOMIC DNA]</scope>
    <source>
        <strain evidence="2">Cell 1/3</strain>
    </source>
</reference>
<sequence>MFHRKQYDLVKAIDNTKLKLPANLMPNWYKGIEAEGDLSRESTFSRHTAELLKKDEERDEQLESIFFIVRGNKLSSVSANREAAKRIDEKLRAYYSDTRKAPYDKESSLILGIKKDMAGFSADIATLGLTASFTQLYTINDEYIELQKTRSLAGADSQLPPASVVRPLTDAAFNIVCQYILSAYLNATTEDDKALFDQLVDRMNKISRETRATQRQMQAQRKPKDPKEPKQPKDPKDPKKPDQPKDPKKPDKPEQPQPPKEGGDGNPDIHLPEE</sequence>
<dbReference type="InterPro" id="IPR046228">
    <property type="entry name" value="DUF6261"/>
</dbReference>
<feature type="region of interest" description="Disordered" evidence="1">
    <location>
        <begin position="210"/>
        <end position="274"/>
    </location>
</feature>
<dbReference type="AlphaFoldDB" id="W2CQI7"/>
<dbReference type="PATRIC" id="fig|1411022.3.peg.343"/>
<proteinExistence type="predicted"/>
<feature type="compositionally biased region" description="Basic and acidic residues" evidence="1">
    <location>
        <begin position="222"/>
        <end position="254"/>
    </location>
</feature>
<dbReference type="Pfam" id="PF19775">
    <property type="entry name" value="DUF6261"/>
    <property type="match status" value="1"/>
</dbReference>
<evidence type="ECO:0000313" key="2">
    <source>
        <dbReference type="EMBL" id="ETK09440.1"/>
    </source>
</evidence>
<dbReference type="Proteomes" id="UP000034982">
    <property type="component" value="Unassembled WGS sequence"/>
</dbReference>
<gene>
    <name evidence="2" type="ORF">T230_04895</name>
</gene>
<evidence type="ECO:0000313" key="3">
    <source>
        <dbReference type="Proteomes" id="UP000034982"/>
    </source>
</evidence>
<dbReference type="EMBL" id="AYYE01000822">
    <property type="protein sequence ID" value="ETK09440.1"/>
    <property type="molecule type" value="Genomic_DNA"/>
</dbReference>
<comment type="caution">
    <text evidence="2">The sequence shown here is derived from an EMBL/GenBank/DDBJ whole genome shotgun (WGS) entry which is preliminary data.</text>
</comment>